<comment type="similarity">
    <text evidence="1">Belongs to the short-chain dehydrogenases/reductases (SDR) family.</text>
</comment>
<dbReference type="PANTHER" id="PTHR24320">
    <property type="entry name" value="RETINOL DEHYDROGENASE"/>
    <property type="match status" value="1"/>
</dbReference>
<dbReference type="EMBL" id="JASNQZ010000015">
    <property type="protein sequence ID" value="KAL0947377.1"/>
    <property type="molecule type" value="Genomic_DNA"/>
</dbReference>
<keyword evidence="5" id="KW-1185">Reference proteome</keyword>
<evidence type="ECO:0000256" key="2">
    <source>
        <dbReference type="ARBA" id="ARBA00022857"/>
    </source>
</evidence>
<dbReference type="PANTHER" id="PTHR24320:SF282">
    <property type="entry name" value="WW DOMAIN-CONTAINING OXIDOREDUCTASE"/>
    <property type="match status" value="1"/>
</dbReference>
<evidence type="ECO:0000313" key="5">
    <source>
        <dbReference type="Proteomes" id="UP001556367"/>
    </source>
</evidence>
<dbReference type="Pfam" id="PF00106">
    <property type="entry name" value="adh_short"/>
    <property type="match status" value="1"/>
</dbReference>
<dbReference type="SUPFAM" id="SSF51735">
    <property type="entry name" value="NAD(P)-binding Rossmann-fold domains"/>
    <property type="match status" value="1"/>
</dbReference>
<organism evidence="4 5">
    <name type="scientific">Hohenbuehelia grisea</name>
    <dbReference type="NCBI Taxonomy" id="104357"/>
    <lineage>
        <taxon>Eukaryota</taxon>
        <taxon>Fungi</taxon>
        <taxon>Dikarya</taxon>
        <taxon>Basidiomycota</taxon>
        <taxon>Agaricomycotina</taxon>
        <taxon>Agaricomycetes</taxon>
        <taxon>Agaricomycetidae</taxon>
        <taxon>Agaricales</taxon>
        <taxon>Pleurotineae</taxon>
        <taxon>Pleurotaceae</taxon>
        <taxon>Hohenbuehelia</taxon>
    </lineage>
</organism>
<evidence type="ECO:0000256" key="1">
    <source>
        <dbReference type="ARBA" id="ARBA00006484"/>
    </source>
</evidence>
<evidence type="ECO:0000313" key="4">
    <source>
        <dbReference type="EMBL" id="KAL0947377.1"/>
    </source>
</evidence>
<keyword evidence="2" id="KW-0521">NADP</keyword>
<dbReference type="CDD" id="cd05327">
    <property type="entry name" value="retinol-DH_like_SDR_c_like"/>
    <property type="match status" value="1"/>
</dbReference>
<protein>
    <recommendedName>
        <fullName evidence="6">NAD(P)-binding protein</fullName>
    </recommendedName>
</protein>
<dbReference type="PRINTS" id="PR00081">
    <property type="entry name" value="GDHRDH"/>
</dbReference>
<sequence length="311" mass="34071">MGQIGSLISDSLPPAPTFSVDQIPDLTGKIAIVTGSSAGIGMITVKHLLNHNATVYMANRSAEKTARAIQKLKEETGKEAIFLKLDLTDLNGVKKAAAEYMSKEKELHMLFNNAGVMMCPIKDVTLNDYDLQFGTNVIGHFCFTTQLLPILTSTARSTGRPVRVVNVSSAGHRLANTIDFETLKNTPKRVSAGTTYLYNQSKLGNILFSNELARRYADQGIVSTALHPGNLKTELQRHFGWVRELAMGWMFGDAEKGALTQLWAATMPETEGFNGKYLTAWARVGTPNPASQNPALAKKLWEWLDEQVSGI</sequence>
<gene>
    <name evidence="4" type="ORF">HGRIS_013493</name>
</gene>
<comment type="caution">
    <text evidence="4">The sequence shown here is derived from an EMBL/GenBank/DDBJ whole genome shotgun (WGS) entry which is preliminary data.</text>
</comment>
<reference evidence="5" key="1">
    <citation type="submission" date="2024-06" db="EMBL/GenBank/DDBJ databases">
        <title>Multi-omics analyses provide insights into the biosynthesis of the anticancer antibiotic pleurotin in Hohenbuehelia grisea.</title>
        <authorList>
            <person name="Weaver J.A."/>
            <person name="Alberti F."/>
        </authorList>
    </citation>
    <scope>NUCLEOTIDE SEQUENCE [LARGE SCALE GENOMIC DNA]</scope>
    <source>
        <strain evidence="5">T-177</strain>
    </source>
</reference>
<keyword evidence="3" id="KW-0560">Oxidoreductase</keyword>
<dbReference type="Gene3D" id="3.40.50.720">
    <property type="entry name" value="NAD(P)-binding Rossmann-like Domain"/>
    <property type="match status" value="1"/>
</dbReference>
<dbReference type="InterPro" id="IPR036291">
    <property type="entry name" value="NAD(P)-bd_dom_sf"/>
</dbReference>
<name>A0ABR3IVP2_9AGAR</name>
<dbReference type="Proteomes" id="UP001556367">
    <property type="component" value="Unassembled WGS sequence"/>
</dbReference>
<evidence type="ECO:0008006" key="6">
    <source>
        <dbReference type="Google" id="ProtNLM"/>
    </source>
</evidence>
<proteinExistence type="inferred from homology"/>
<evidence type="ECO:0000256" key="3">
    <source>
        <dbReference type="ARBA" id="ARBA00023002"/>
    </source>
</evidence>
<accession>A0ABR3IVP2</accession>
<dbReference type="InterPro" id="IPR002347">
    <property type="entry name" value="SDR_fam"/>
</dbReference>